<accession>A0ABP0K588</accession>
<dbReference type="Proteomes" id="UP001642464">
    <property type="component" value="Unassembled WGS sequence"/>
</dbReference>
<gene>
    <name evidence="1" type="ORF">SCF082_LOCUS15563</name>
</gene>
<evidence type="ECO:0008006" key="3">
    <source>
        <dbReference type="Google" id="ProtNLM"/>
    </source>
</evidence>
<protein>
    <recommendedName>
        <fullName evidence="3">Hexosyltransferase</fullName>
    </recommendedName>
</protein>
<name>A0ABP0K588_9DINO</name>
<comment type="caution">
    <text evidence="1">The sequence shown here is derived from an EMBL/GenBank/DDBJ whole genome shotgun (WGS) entry which is preliminary data.</text>
</comment>
<organism evidence="1 2">
    <name type="scientific">Durusdinium trenchii</name>
    <dbReference type="NCBI Taxonomy" id="1381693"/>
    <lineage>
        <taxon>Eukaryota</taxon>
        <taxon>Sar</taxon>
        <taxon>Alveolata</taxon>
        <taxon>Dinophyceae</taxon>
        <taxon>Suessiales</taxon>
        <taxon>Symbiodiniaceae</taxon>
        <taxon>Durusdinium</taxon>
    </lineage>
</organism>
<dbReference type="EMBL" id="CAXAMM010010001">
    <property type="protein sequence ID" value="CAK9021945.1"/>
    <property type="molecule type" value="Genomic_DNA"/>
</dbReference>
<keyword evidence="2" id="KW-1185">Reference proteome</keyword>
<evidence type="ECO:0000313" key="1">
    <source>
        <dbReference type="EMBL" id="CAK9021945.1"/>
    </source>
</evidence>
<reference evidence="1 2" key="1">
    <citation type="submission" date="2024-02" db="EMBL/GenBank/DDBJ databases">
        <authorList>
            <person name="Chen Y."/>
            <person name="Shah S."/>
            <person name="Dougan E. K."/>
            <person name="Thang M."/>
            <person name="Chan C."/>
        </authorList>
    </citation>
    <scope>NUCLEOTIDE SEQUENCE [LARGE SCALE GENOMIC DNA]</scope>
</reference>
<evidence type="ECO:0000313" key="2">
    <source>
        <dbReference type="Proteomes" id="UP001642464"/>
    </source>
</evidence>
<sequence length="325" mass="37113">MKLLLWLLPLVHSLKHRPEGEVYPLQLALGKASAPSRDLPQRFQKLDLERLYGRPLEYLRCDPKVPPQADGERCAPFKGELHFTPRPLKLVLGVMAMTSQEEIQDAHRATWMKKPGVCPVQQYQDVRCRVFPVFVFGSTNRTLANDSVRLESVPEPPAKWDGFKDSKGTEGWKRSWWTSQFKTPAWLAYAAANFPWATHVGKMDSDTFPDIISVMEDLARKPVSVLGHEWPVLYGRHFMGGYNGKGGVFGEFYALSSSLLECFLKEDAKKVARSGLIHGHKTTWGSEWWKYAEDQVLRTTLFYAEENRVCPAILDANVDRWQHPV</sequence>
<proteinExistence type="predicted"/>